<sequence length="289" mass="33758">MKYSIIIPHFNDFKSLERLLNSIPSRDDIEIIVIDDKSTDEYDLDSIKSKCIFLNNETSIKSAGTCRNIGLKIAKGKWLLFADSDDVFLNNAFEVFDSYSESVDDIIFFKSKSLIEGSNNVSERNVYLTDLIDKNLNENDESIRYMYFPPWGKLIKHKLVSENEILFDEVIASNDVMFSLKTALFAKKISSVNETVYCVYKRANSLTTTHSKNNRRSRLEVALNRNELLSQYGLKYYQFSFLSIVLNFKDVFTMKLFVKFFKSIVLFRQRMLPNNISIKKIKNFLSRWF</sequence>
<gene>
    <name evidence="2" type="ORF">GNP77_11930</name>
</gene>
<protein>
    <submittedName>
        <fullName evidence="2">Glycosyltransferase</fullName>
    </submittedName>
</protein>
<dbReference type="CDD" id="cd00761">
    <property type="entry name" value="Glyco_tranf_GTA_type"/>
    <property type="match status" value="1"/>
</dbReference>
<dbReference type="Proteomes" id="UP000435323">
    <property type="component" value="Unassembled WGS sequence"/>
</dbReference>
<dbReference type="PANTHER" id="PTHR22916">
    <property type="entry name" value="GLYCOSYLTRANSFERASE"/>
    <property type="match status" value="1"/>
</dbReference>
<dbReference type="PANTHER" id="PTHR22916:SF3">
    <property type="entry name" value="UDP-GLCNAC:BETAGAL BETA-1,3-N-ACETYLGLUCOSAMINYLTRANSFERASE-LIKE PROTEIN 1"/>
    <property type="match status" value="1"/>
</dbReference>
<evidence type="ECO:0000313" key="2">
    <source>
        <dbReference type="EMBL" id="MUK46089.1"/>
    </source>
</evidence>
<proteinExistence type="predicted"/>
<feature type="domain" description="Glycosyltransferase 2-like" evidence="1">
    <location>
        <begin position="4"/>
        <end position="95"/>
    </location>
</feature>
<organism evidence="2 3">
    <name type="scientific">Aliivibrio fischeri</name>
    <name type="common">Vibrio fischeri</name>
    <dbReference type="NCBI Taxonomy" id="668"/>
    <lineage>
        <taxon>Bacteria</taxon>
        <taxon>Pseudomonadati</taxon>
        <taxon>Pseudomonadota</taxon>
        <taxon>Gammaproteobacteria</taxon>
        <taxon>Vibrionales</taxon>
        <taxon>Vibrionaceae</taxon>
        <taxon>Aliivibrio</taxon>
    </lineage>
</organism>
<dbReference type="RefSeq" id="WP_155656861.1">
    <property type="nucleotide sequence ID" value="NZ_WOBO01000014.1"/>
</dbReference>
<reference evidence="2 3" key="1">
    <citation type="submission" date="2019-11" db="EMBL/GenBank/DDBJ databases">
        <title>Using colonization assays and comparative genomics to discover symbiosis behaviors and factors in Vibrio fischeri.</title>
        <authorList>
            <person name="Bongrand C."/>
            <person name="Moriano-Gutierrez S."/>
            <person name="Arevalo P."/>
            <person name="Mcfall-Ngai M."/>
            <person name="Visick K."/>
            <person name="Polz M.F."/>
            <person name="Ruby E.G."/>
        </authorList>
    </citation>
    <scope>NUCLEOTIDE SEQUENCE [LARGE SCALE GENOMIC DNA]</scope>
    <source>
        <strain evidence="3">emors.3.2</strain>
    </source>
</reference>
<dbReference type="Gene3D" id="3.90.550.10">
    <property type="entry name" value="Spore Coat Polysaccharide Biosynthesis Protein SpsA, Chain A"/>
    <property type="match status" value="1"/>
</dbReference>
<dbReference type="Pfam" id="PF00535">
    <property type="entry name" value="Glycos_transf_2"/>
    <property type="match status" value="1"/>
</dbReference>
<dbReference type="EMBL" id="WOBO01000014">
    <property type="protein sequence ID" value="MUK46089.1"/>
    <property type="molecule type" value="Genomic_DNA"/>
</dbReference>
<evidence type="ECO:0000259" key="1">
    <source>
        <dbReference type="Pfam" id="PF00535"/>
    </source>
</evidence>
<dbReference type="SUPFAM" id="SSF53448">
    <property type="entry name" value="Nucleotide-diphospho-sugar transferases"/>
    <property type="match status" value="1"/>
</dbReference>
<dbReference type="InterPro" id="IPR029044">
    <property type="entry name" value="Nucleotide-diphossugar_trans"/>
</dbReference>
<dbReference type="AlphaFoldDB" id="A0A6N3YXR3"/>
<keyword evidence="2" id="KW-0808">Transferase</keyword>
<comment type="caution">
    <text evidence="2">The sequence shown here is derived from an EMBL/GenBank/DDBJ whole genome shotgun (WGS) entry which is preliminary data.</text>
</comment>
<dbReference type="GO" id="GO:0016758">
    <property type="term" value="F:hexosyltransferase activity"/>
    <property type="evidence" value="ECO:0007669"/>
    <property type="project" value="UniProtKB-ARBA"/>
</dbReference>
<accession>A0A6N3YXR3</accession>
<evidence type="ECO:0000313" key="3">
    <source>
        <dbReference type="Proteomes" id="UP000435323"/>
    </source>
</evidence>
<dbReference type="InterPro" id="IPR001173">
    <property type="entry name" value="Glyco_trans_2-like"/>
</dbReference>
<name>A0A6N3YXR3_ALIFS</name>